<protein>
    <submittedName>
        <fullName evidence="3">Peptide zinc metalloprotease protein</fullName>
    </submittedName>
</protein>
<name>A0ABT1J7B4_9ACTN</name>
<keyword evidence="3" id="KW-0378">Hydrolase</keyword>
<feature type="transmembrane region" description="Helical" evidence="2">
    <location>
        <begin position="229"/>
        <end position="251"/>
    </location>
</feature>
<keyword evidence="3" id="KW-0482">Metalloprotease</keyword>
<comment type="caution">
    <text evidence="3">The sequence shown here is derived from an EMBL/GenBank/DDBJ whole genome shotgun (WGS) entry which is preliminary data.</text>
</comment>
<evidence type="ECO:0000256" key="2">
    <source>
        <dbReference type="SAM" id="Phobius"/>
    </source>
</evidence>
<feature type="transmembrane region" description="Helical" evidence="2">
    <location>
        <begin position="206"/>
        <end position="222"/>
    </location>
</feature>
<feature type="compositionally biased region" description="Pro residues" evidence="1">
    <location>
        <begin position="468"/>
        <end position="478"/>
    </location>
</feature>
<gene>
    <name evidence="3" type="ORF">FHR36_006508</name>
</gene>
<feature type="transmembrane region" description="Helical" evidence="2">
    <location>
        <begin position="362"/>
        <end position="384"/>
    </location>
</feature>
<accession>A0ABT1J7B4</accession>
<feature type="transmembrane region" description="Helical" evidence="2">
    <location>
        <begin position="173"/>
        <end position="194"/>
    </location>
</feature>
<dbReference type="RefSeq" id="WP_253803073.1">
    <property type="nucleotide sequence ID" value="NZ_BAAAUB010000039.1"/>
</dbReference>
<keyword evidence="4" id="KW-1185">Reference proteome</keyword>
<keyword evidence="3" id="KW-0645">Protease</keyword>
<feature type="region of interest" description="Disordered" evidence="1">
    <location>
        <begin position="1"/>
        <end position="39"/>
    </location>
</feature>
<proteinExistence type="predicted"/>
<keyword evidence="2" id="KW-0812">Transmembrane</keyword>
<keyword evidence="2" id="KW-0472">Membrane</keyword>
<dbReference type="Proteomes" id="UP001206483">
    <property type="component" value="Unassembled WGS sequence"/>
</dbReference>
<organism evidence="3 4">
    <name type="scientific">Kitasatospora paracochleata</name>
    <dbReference type="NCBI Taxonomy" id="58354"/>
    <lineage>
        <taxon>Bacteria</taxon>
        <taxon>Bacillati</taxon>
        <taxon>Actinomycetota</taxon>
        <taxon>Actinomycetes</taxon>
        <taxon>Kitasatosporales</taxon>
        <taxon>Streptomycetaceae</taxon>
        <taxon>Kitasatospora</taxon>
    </lineage>
</organism>
<dbReference type="EMBL" id="JAMZDX010000006">
    <property type="protein sequence ID" value="MCP2313327.1"/>
    <property type="molecule type" value="Genomic_DNA"/>
</dbReference>
<evidence type="ECO:0000313" key="4">
    <source>
        <dbReference type="Proteomes" id="UP001206483"/>
    </source>
</evidence>
<feature type="transmembrane region" description="Helical" evidence="2">
    <location>
        <begin position="271"/>
        <end position="290"/>
    </location>
</feature>
<dbReference type="GO" id="GO:0008237">
    <property type="term" value="F:metallopeptidase activity"/>
    <property type="evidence" value="ECO:0007669"/>
    <property type="project" value="UniProtKB-KW"/>
</dbReference>
<feature type="region of interest" description="Disordered" evidence="1">
    <location>
        <begin position="457"/>
        <end position="499"/>
    </location>
</feature>
<keyword evidence="2" id="KW-1133">Transmembrane helix</keyword>
<reference evidence="3 4" key="1">
    <citation type="submission" date="2022-06" db="EMBL/GenBank/DDBJ databases">
        <title>Sequencing the genomes of 1000 actinobacteria strains.</title>
        <authorList>
            <person name="Klenk H.-P."/>
        </authorList>
    </citation>
    <scope>NUCLEOTIDE SEQUENCE [LARGE SCALE GENOMIC DNA]</scope>
    <source>
        <strain evidence="3 4">DSM 41656</strain>
    </source>
</reference>
<evidence type="ECO:0000256" key="1">
    <source>
        <dbReference type="SAM" id="MobiDB-lite"/>
    </source>
</evidence>
<sequence length="499" mass="53478">MRWTALRRPARRGPPPIEKGEDHVDTDPQAPAAGRPLPVPRLDAGLRLYGEYQGGGFTEPRYLARRGDGQVVQLSRLLHLVASSMDGARDTEAIARRVSARFGREVSADNIRHLVEHKLRPMGLTAAEDGDDRIREAPRLDPLLALAARRTLLTEPRVARIARALAWLHRPPVVAAVLLAALALDVWLFGSYGAMGPVLRVLDRPLLLLAVLGLTLGSLLFHEFGHASACVYGGAEPGRIGFGLYLLWPSLYTDVTDVYRIGRVGRLRTDLGGVYFNVVFMLGLGGAYALTGRQVFLAAILVAHLEILEQLMPAVRLDGYYILGDLAGVPDLFGKIKPILLGMLPGRPVGPEVADLKRSARVVVTGWVLTMVPLLLGELGYVLWNLPRILHTALRSLAEQVAGTGAAFAAARIPDGVVGVVGILMLLCPLAGGAYLAARIGRLLIASAVRAMRGTGRRRAPRAAVRPKPAPAAPPVPSIPSDLADPSGAGGTAHPWRPL</sequence>
<feature type="transmembrane region" description="Helical" evidence="2">
    <location>
        <begin position="417"/>
        <end position="438"/>
    </location>
</feature>
<evidence type="ECO:0000313" key="3">
    <source>
        <dbReference type="EMBL" id="MCP2313327.1"/>
    </source>
</evidence>